<keyword evidence="5 7" id="KW-0067">ATP-binding</keyword>
<accession>L1I8K8</accession>
<dbReference type="RefSeq" id="XP_005819543.1">
    <property type="nucleotide sequence ID" value="XM_005819486.1"/>
</dbReference>
<dbReference type="InterPro" id="IPR051701">
    <property type="entry name" value="Mito_OM_Translocase_MSP1"/>
</dbReference>
<dbReference type="eggNOG" id="KOG0737">
    <property type="taxonomic scope" value="Eukaryota"/>
</dbReference>
<dbReference type="Gene3D" id="3.40.50.300">
    <property type="entry name" value="P-loop containing nucleotide triphosphate hydrolases"/>
    <property type="match status" value="1"/>
</dbReference>
<dbReference type="Gene3D" id="1.10.8.60">
    <property type="match status" value="1"/>
</dbReference>
<dbReference type="STRING" id="905079.L1I8K8"/>
<dbReference type="EnsemblProtists" id="EKX32563">
    <property type="protein sequence ID" value="EKX32563"/>
    <property type="gene ID" value="GUITHDRAFT_91001"/>
</dbReference>
<keyword evidence="11" id="KW-1185">Reference proteome</keyword>
<dbReference type="Pfam" id="PF17862">
    <property type="entry name" value="AAA_lid_3"/>
    <property type="match status" value="1"/>
</dbReference>
<evidence type="ECO:0000313" key="10">
    <source>
        <dbReference type="EnsemblProtists" id="EKX32563"/>
    </source>
</evidence>
<evidence type="ECO:0000256" key="7">
    <source>
        <dbReference type="RuleBase" id="RU003651"/>
    </source>
</evidence>
<evidence type="ECO:0000313" key="9">
    <source>
        <dbReference type="EMBL" id="EKX32563.1"/>
    </source>
</evidence>
<keyword evidence="4" id="KW-1000">Mitochondrion outer membrane</keyword>
<proteinExistence type="inferred from homology"/>
<dbReference type="AlphaFoldDB" id="L1I8K8"/>
<dbReference type="InterPro" id="IPR003593">
    <property type="entry name" value="AAA+_ATPase"/>
</dbReference>
<name>L1I8K8_GUITC</name>
<dbReference type="SMART" id="SM00382">
    <property type="entry name" value="AAA"/>
    <property type="match status" value="1"/>
</dbReference>
<comment type="subcellular location">
    <subcellularLocation>
        <location evidence="2">Mitochondrion outer membrane</location>
        <topology evidence="2">Single-pass membrane protein</topology>
    </subcellularLocation>
    <subcellularLocation>
        <location evidence="1">Plastid</location>
        <location evidence="1">Chloroplast</location>
    </subcellularLocation>
</comment>
<feature type="domain" description="AAA+ ATPase" evidence="8">
    <location>
        <begin position="164"/>
        <end position="300"/>
    </location>
</feature>
<dbReference type="GO" id="GO:0016887">
    <property type="term" value="F:ATP hydrolysis activity"/>
    <property type="evidence" value="ECO:0007669"/>
    <property type="project" value="InterPro"/>
</dbReference>
<comment type="similarity">
    <text evidence="7">Belongs to the AAA ATPase family.</text>
</comment>
<dbReference type="OrthoDB" id="10254455at2759"/>
<evidence type="ECO:0000256" key="5">
    <source>
        <dbReference type="ARBA" id="ARBA00022840"/>
    </source>
</evidence>
<evidence type="ECO:0000256" key="4">
    <source>
        <dbReference type="ARBA" id="ARBA00022787"/>
    </source>
</evidence>
<reference evidence="10" key="3">
    <citation type="submission" date="2015-06" db="UniProtKB">
        <authorList>
            <consortium name="EnsemblProtists"/>
        </authorList>
    </citation>
    <scope>IDENTIFICATION</scope>
</reference>
<dbReference type="Pfam" id="PF00004">
    <property type="entry name" value="AAA"/>
    <property type="match status" value="1"/>
</dbReference>
<dbReference type="GO" id="GO:0005524">
    <property type="term" value="F:ATP binding"/>
    <property type="evidence" value="ECO:0007669"/>
    <property type="project" value="UniProtKB-KW"/>
</dbReference>
<evidence type="ECO:0000256" key="1">
    <source>
        <dbReference type="ARBA" id="ARBA00004229"/>
    </source>
</evidence>
<dbReference type="InterPro" id="IPR027417">
    <property type="entry name" value="P-loop_NTPase"/>
</dbReference>
<dbReference type="InterPro" id="IPR041569">
    <property type="entry name" value="AAA_lid_3"/>
</dbReference>
<keyword evidence="6" id="KW-0496">Mitochondrion</keyword>
<evidence type="ECO:0000256" key="3">
    <source>
        <dbReference type="ARBA" id="ARBA00022741"/>
    </source>
</evidence>
<dbReference type="HOGENOM" id="CLU_000688_21_14_1"/>
<dbReference type="SUPFAM" id="SSF52540">
    <property type="entry name" value="P-loop containing nucleoside triphosphate hydrolases"/>
    <property type="match status" value="1"/>
</dbReference>
<dbReference type="PaxDb" id="55529-EKX32563"/>
<protein>
    <recommendedName>
        <fullName evidence="8">AAA+ ATPase domain-containing protein</fullName>
    </recommendedName>
</protein>
<dbReference type="OMA" id="CRNAAMR"/>
<evidence type="ECO:0000259" key="8">
    <source>
        <dbReference type="SMART" id="SM00382"/>
    </source>
</evidence>
<evidence type="ECO:0000313" key="11">
    <source>
        <dbReference type="Proteomes" id="UP000011087"/>
    </source>
</evidence>
<dbReference type="GO" id="GO:0009507">
    <property type="term" value="C:chloroplast"/>
    <property type="evidence" value="ECO:0007669"/>
    <property type="project" value="UniProtKB-SubCell"/>
</dbReference>
<reference evidence="9 11" key="1">
    <citation type="journal article" date="2012" name="Nature">
        <title>Algal genomes reveal evolutionary mosaicism and the fate of nucleomorphs.</title>
        <authorList>
            <consortium name="DOE Joint Genome Institute"/>
            <person name="Curtis B.A."/>
            <person name="Tanifuji G."/>
            <person name="Burki F."/>
            <person name="Gruber A."/>
            <person name="Irimia M."/>
            <person name="Maruyama S."/>
            <person name="Arias M.C."/>
            <person name="Ball S.G."/>
            <person name="Gile G.H."/>
            <person name="Hirakawa Y."/>
            <person name="Hopkins J.F."/>
            <person name="Kuo A."/>
            <person name="Rensing S.A."/>
            <person name="Schmutz J."/>
            <person name="Symeonidi A."/>
            <person name="Elias M."/>
            <person name="Eveleigh R.J."/>
            <person name="Herman E.K."/>
            <person name="Klute M.J."/>
            <person name="Nakayama T."/>
            <person name="Obornik M."/>
            <person name="Reyes-Prieto A."/>
            <person name="Armbrust E.V."/>
            <person name="Aves S.J."/>
            <person name="Beiko R.G."/>
            <person name="Coutinho P."/>
            <person name="Dacks J.B."/>
            <person name="Durnford D.G."/>
            <person name="Fast N.M."/>
            <person name="Green B.R."/>
            <person name="Grisdale C.J."/>
            <person name="Hempel F."/>
            <person name="Henrissat B."/>
            <person name="Hoppner M.P."/>
            <person name="Ishida K."/>
            <person name="Kim E."/>
            <person name="Koreny L."/>
            <person name="Kroth P.G."/>
            <person name="Liu Y."/>
            <person name="Malik S.B."/>
            <person name="Maier U.G."/>
            <person name="McRose D."/>
            <person name="Mock T."/>
            <person name="Neilson J.A."/>
            <person name="Onodera N.T."/>
            <person name="Poole A.M."/>
            <person name="Pritham E.J."/>
            <person name="Richards T.A."/>
            <person name="Rocap G."/>
            <person name="Roy S.W."/>
            <person name="Sarai C."/>
            <person name="Schaack S."/>
            <person name="Shirato S."/>
            <person name="Slamovits C.H."/>
            <person name="Spencer D.F."/>
            <person name="Suzuki S."/>
            <person name="Worden A.Z."/>
            <person name="Zauner S."/>
            <person name="Barry K."/>
            <person name="Bell C."/>
            <person name="Bharti A.K."/>
            <person name="Crow J.A."/>
            <person name="Grimwood J."/>
            <person name="Kramer R."/>
            <person name="Lindquist E."/>
            <person name="Lucas S."/>
            <person name="Salamov A."/>
            <person name="McFadden G.I."/>
            <person name="Lane C.E."/>
            <person name="Keeling P.J."/>
            <person name="Gray M.W."/>
            <person name="Grigoriev I.V."/>
            <person name="Archibald J.M."/>
        </authorList>
    </citation>
    <scope>NUCLEOTIDE SEQUENCE</scope>
    <source>
        <strain evidence="9 11">CCMP2712</strain>
    </source>
</reference>
<dbReference type="PANTHER" id="PTHR45644:SF3">
    <property type="entry name" value="FI08533P-RELATED"/>
    <property type="match status" value="1"/>
</dbReference>
<dbReference type="EMBL" id="JH993183">
    <property type="protein sequence ID" value="EKX32563.1"/>
    <property type="molecule type" value="Genomic_DNA"/>
</dbReference>
<keyword evidence="3 7" id="KW-0547">Nucleotide-binding</keyword>
<reference evidence="11" key="2">
    <citation type="submission" date="2012-11" db="EMBL/GenBank/DDBJ databases">
        <authorList>
            <person name="Kuo A."/>
            <person name="Curtis B.A."/>
            <person name="Tanifuji G."/>
            <person name="Burki F."/>
            <person name="Gruber A."/>
            <person name="Irimia M."/>
            <person name="Maruyama S."/>
            <person name="Arias M.C."/>
            <person name="Ball S.G."/>
            <person name="Gile G.H."/>
            <person name="Hirakawa Y."/>
            <person name="Hopkins J.F."/>
            <person name="Rensing S.A."/>
            <person name="Schmutz J."/>
            <person name="Symeonidi A."/>
            <person name="Elias M."/>
            <person name="Eveleigh R.J."/>
            <person name="Herman E.K."/>
            <person name="Klute M.J."/>
            <person name="Nakayama T."/>
            <person name="Obornik M."/>
            <person name="Reyes-Prieto A."/>
            <person name="Armbrust E.V."/>
            <person name="Aves S.J."/>
            <person name="Beiko R.G."/>
            <person name="Coutinho P."/>
            <person name="Dacks J.B."/>
            <person name="Durnford D.G."/>
            <person name="Fast N.M."/>
            <person name="Green B.R."/>
            <person name="Grisdale C."/>
            <person name="Hempe F."/>
            <person name="Henrissat B."/>
            <person name="Hoppner M.P."/>
            <person name="Ishida K.-I."/>
            <person name="Kim E."/>
            <person name="Koreny L."/>
            <person name="Kroth P.G."/>
            <person name="Liu Y."/>
            <person name="Malik S.-B."/>
            <person name="Maier U.G."/>
            <person name="McRose D."/>
            <person name="Mock T."/>
            <person name="Neilson J.A."/>
            <person name="Onodera N.T."/>
            <person name="Poole A.M."/>
            <person name="Pritham E.J."/>
            <person name="Richards T.A."/>
            <person name="Rocap G."/>
            <person name="Roy S.W."/>
            <person name="Sarai C."/>
            <person name="Schaack S."/>
            <person name="Shirato S."/>
            <person name="Slamovits C.H."/>
            <person name="Spencer D.F."/>
            <person name="Suzuki S."/>
            <person name="Worden A.Z."/>
            <person name="Zauner S."/>
            <person name="Barry K."/>
            <person name="Bell C."/>
            <person name="Bharti A.K."/>
            <person name="Crow J.A."/>
            <person name="Grimwood J."/>
            <person name="Kramer R."/>
            <person name="Lindquist E."/>
            <person name="Lucas S."/>
            <person name="Salamov A."/>
            <person name="McFadden G.I."/>
            <person name="Lane C.E."/>
            <person name="Keeling P.J."/>
            <person name="Gray M.W."/>
            <person name="Grigoriev I.V."/>
            <person name="Archibald J.M."/>
        </authorList>
    </citation>
    <scope>NUCLEOTIDE SEQUENCE</scope>
    <source>
        <strain evidence="11">CCMP2712</strain>
    </source>
</reference>
<gene>
    <name evidence="9" type="ORF">GUITHDRAFT_91001</name>
</gene>
<organism evidence="9">
    <name type="scientific">Guillardia theta (strain CCMP2712)</name>
    <name type="common">Cryptophyte</name>
    <dbReference type="NCBI Taxonomy" id="905079"/>
    <lineage>
        <taxon>Eukaryota</taxon>
        <taxon>Cryptophyceae</taxon>
        <taxon>Pyrenomonadales</taxon>
        <taxon>Geminigeraceae</taxon>
        <taxon>Guillardia</taxon>
    </lineage>
</organism>
<dbReference type="GO" id="GO:0005741">
    <property type="term" value="C:mitochondrial outer membrane"/>
    <property type="evidence" value="ECO:0007669"/>
    <property type="project" value="UniProtKB-SubCell"/>
</dbReference>
<dbReference type="FunFam" id="3.40.50.300:FF:000538">
    <property type="entry name" value="ATPase family AAA domain-containing protein 1"/>
    <property type="match status" value="1"/>
</dbReference>
<keyword evidence="4" id="KW-0472">Membrane</keyword>
<dbReference type="Proteomes" id="UP000011087">
    <property type="component" value="Unassembled WGS sequence"/>
</dbReference>
<dbReference type="PANTHER" id="PTHR45644">
    <property type="entry name" value="AAA ATPASE, PUTATIVE (AFU_ORTHOLOGUE AFUA_2G12920)-RELATED-RELATED"/>
    <property type="match status" value="1"/>
</dbReference>
<sequence length="415" mass="46870">MADPGTSVINPRRAHLQGFLKIVFRPFLAHCDGGAISDRSVNAVTKALGRVDPRVWELIIKLGISFGLSLLATRWIITMLDPQHKQRQSAQRSRKELLRRLGRDDIKTDEHEDVIAKEAVNPASIDVTFDDIGGLEEQKQRIREIVVLPFCRPELFTRGKLLRPPRGVLFYGPPGTGKTMLAKAIAKETRAVFLNVSLSTLQDKWFGESQKLVRAVFTLAWKLQPTIIFIDEIDSFLRERKDGEYEASCNMKSEFMALWDGLSTESSAQVVVIGATNRPWAIDKAILRRMPRSFLIDVPGAQQREEILRKILSHEVTEELDFVQLSKETEGYSGSDLKELCRAALLAPVQELIEQESRSEKRHCSNDLRPLKMDDIIKAKTMVTPTGESANDYLMRCTGMSADEFAKLLNINHQS</sequence>
<evidence type="ECO:0000256" key="2">
    <source>
        <dbReference type="ARBA" id="ARBA00004572"/>
    </source>
</evidence>
<evidence type="ECO:0000256" key="6">
    <source>
        <dbReference type="ARBA" id="ARBA00023128"/>
    </source>
</evidence>
<dbReference type="KEGG" id="gtt:GUITHDRAFT_91001"/>
<dbReference type="InterPro" id="IPR003959">
    <property type="entry name" value="ATPase_AAA_core"/>
</dbReference>
<dbReference type="GeneID" id="17289290"/>
<dbReference type="PROSITE" id="PS00674">
    <property type="entry name" value="AAA"/>
    <property type="match status" value="1"/>
</dbReference>
<dbReference type="InterPro" id="IPR003960">
    <property type="entry name" value="ATPase_AAA_CS"/>
</dbReference>